<feature type="transmembrane region" description="Helical" evidence="1">
    <location>
        <begin position="229"/>
        <end position="247"/>
    </location>
</feature>
<dbReference type="Gene3D" id="1.20.1070.10">
    <property type="entry name" value="Rhodopsin 7-helix transmembrane proteins"/>
    <property type="match status" value="1"/>
</dbReference>
<feature type="transmembrane region" description="Helical" evidence="1">
    <location>
        <begin position="139"/>
        <end position="157"/>
    </location>
</feature>
<feature type="transmembrane region" description="Helical" evidence="1">
    <location>
        <begin position="184"/>
        <end position="208"/>
    </location>
</feature>
<accession>A0A0N5A5N8</accession>
<dbReference type="PANTHER" id="PTHR31552">
    <property type="entry name" value="SERPENTINE RECEPTOR CLASS GAMMA"/>
    <property type="match status" value="1"/>
</dbReference>
<evidence type="ECO:0000313" key="3">
    <source>
        <dbReference type="WBParaSite" id="PTRK_0001702200.1"/>
    </source>
</evidence>
<proteinExistence type="predicted"/>
<name>A0A0N5A5N8_PARTI</name>
<dbReference type="AlphaFoldDB" id="A0A0N5A5N8"/>
<keyword evidence="1" id="KW-0472">Membrane</keyword>
<keyword evidence="1" id="KW-0812">Transmembrane</keyword>
<evidence type="ECO:0000313" key="2">
    <source>
        <dbReference type="Proteomes" id="UP000038045"/>
    </source>
</evidence>
<feature type="transmembrane region" description="Helical" evidence="1">
    <location>
        <begin position="49"/>
        <end position="73"/>
    </location>
</feature>
<dbReference type="Proteomes" id="UP000038045">
    <property type="component" value="Unplaced"/>
</dbReference>
<organism evidence="2 3">
    <name type="scientific">Parastrongyloides trichosuri</name>
    <name type="common">Possum-specific nematode worm</name>
    <dbReference type="NCBI Taxonomy" id="131310"/>
    <lineage>
        <taxon>Eukaryota</taxon>
        <taxon>Metazoa</taxon>
        <taxon>Ecdysozoa</taxon>
        <taxon>Nematoda</taxon>
        <taxon>Chromadorea</taxon>
        <taxon>Rhabditida</taxon>
        <taxon>Tylenchina</taxon>
        <taxon>Panagrolaimomorpha</taxon>
        <taxon>Strongyloidoidea</taxon>
        <taxon>Strongyloididae</taxon>
        <taxon>Parastrongyloides</taxon>
    </lineage>
</organism>
<dbReference type="SUPFAM" id="SSF81321">
    <property type="entry name" value="Family A G protein-coupled receptor-like"/>
    <property type="match status" value="1"/>
</dbReference>
<feature type="transmembrane region" description="Helical" evidence="1">
    <location>
        <begin position="12"/>
        <end position="37"/>
    </location>
</feature>
<keyword evidence="2" id="KW-1185">Reference proteome</keyword>
<dbReference type="WBParaSite" id="PTRK_0001702200.1">
    <property type="protein sequence ID" value="PTRK_0001702200.1"/>
    <property type="gene ID" value="PTRK_0001702200"/>
</dbReference>
<dbReference type="InterPro" id="IPR019426">
    <property type="entry name" value="7TM_GPCR_serpentine_rcpt_Srv"/>
</dbReference>
<feature type="transmembrane region" description="Helical" evidence="1">
    <location>
        <begin position="267"/>
        <end position="289"/>
    </location>
</feature>
<dbReference type="PANTHER" id="PTHR31552:SF8">
    <property type="entry name" value="SERPENTINE RECEPTOR CLASS GAMMA"/>
    <property type="match status" value="1"/>
</dbReference>
<protein>
    <submittedName>
        <fullName evidence="3">Serpentine receptor class gamma</fullName>
    </submittedName>
</protein>
<feature type="transmembrane region" description="Helical" evidence="1">
    <location>
        <begin position="93"/>
        <end position="118"/>
    </location>
</feature>
<dbReference type="Pfam" id="PF10323">
    <property type="entry name" value="7TM_GPCR_Srv"/>
    <property type="match status" value="1"/>
</dbReference>
<sequence>MLLNDFRGIFLTVYLSILFIIDVISLLIYILLLYFIIKRLIKNDGTVGREFYTIFVFNGILDIIFLIEEYISFKPAQLGLFKTFYVEIFPNTIFAGACYTYSLCQYMFIALSSLTVTFNRYYCIKYPLNYKFLWRSWKLFILATWPLIFAIPMFIVYHNAKVDYVEDESGRLSVVFLDANVNNILWYTTIYIHLAVLVLNFVLNVLLIKQCRQEVGKNAKRGKNFKLDITMAKFALVYYIIFVIVFGTEVVMTLALNSELYSLANDFLSTIPLCQSLLVFSPPYTLLILSDDLRKQFLSSLKCINLNTYKNKNSDKSVAIKSRSIDKKVKKTSIFM</sequence>
<reference evidence="3" key="1">
    <citation type="submission" date="2017-02" db="UniProtKB">
        <authorList>
            <consortium name="WormBaseParasite"/>
        </authorList>
    </citation>
    <scope>IDENTIFICATION</scope>
</reference>
<evidence type="ECO:0000256" key="1">
    <source>
        <dbReference type="SAM" id="Phobius"/>
    </source>
</evidence>
<keyword evidence="1" id="KW-1133">Transmembrane helix</keyword>